<dbReference type="Proteomes" id="UP000245207">
    <property type="component" value="Unassembled WGS sequence"/>
</dbReference>
<feature type="transmembrane region" description="Helical" evidence="9">
    <location>
        <begin position="7"/>
        <end position="25"/>
    </location>
</feature>
<dbReference type="PANTHER" id="PTHR47947:SF24">
    <property type="entry name" value="ISOFLAVONE 2'-HYDROXYLASE-LIKE"/>
    <property type="match status" value="1"/>
</dbReference>
<evidence type="ECO:0000256" key="3">
    <source>
        <dbReference type="ARBA" id="ARBA00022723"/>
    </source>
</evidence>
<accession>A0A2U1LA69</accession>
<evidence type="ECO:0000256" key="1">
    <source>
        <dbReference type="ARBA" id="ARBA00001971"/>
    </source>
</evidence>
<keyword evidence="6 8" id="KW-0503">Monooxygenase</keyword>
<feature type="binding site" description="axial binding residue" evidence="7">
    <location>
        <position position="445"/>
    </location>
    <ligand>
        <name>heme</name>
        <dbReference type="ChEBI" id="CHEBI:30413"/>
    </ligand>
    <ligandPart>
        <name>Fe</name>
        <dbReference type="ChEBI" id="CHEBI:18248"/>
    </ligandPart>
</feature>
<protein>
    <submittedName>
        <fullName evidence="10">Cytochrome P450</fullName>
    </submittedName>
</protein>
<dbReference type="OrthoDB" id="1470350at2759"/>
<evidence type="ECO:0000313" key="11">
    <source>
        <dbReference type="Proteomes" id="UP000245207"/>
    </source>
</evidence>
<dbReference type="AlphaFoldDB" id="A0A2U1LA69"/>
<evidence type="ECO:0000256" key="9">
    <source>
        <dbReference type="SAM" id="Phobius"/>
    </source>
</evidence>
<dbReference type="GO" id="GO:0016705">
    <property type="term" value="F:oxidoreductase activity, acting on paired donors, with incorporation or reduction of molecular oxygen"/>
    <property type="evidence" value="ECO:0007669"/>
    <property type="project" value="InterPro"/>
</dbReference>
<evidence type="ECO:0000256" key="5">
    <source>
        <dbReference type="ARBA" id="ARBA00023004"/>
    </source>
</evidence>
<dbReference type="Gene3D" id="1.10.630.10">
    <property type="entry name" value="Cytochrome P450"/>
    <property type="match status" value="1"/>
</dbReference>
<dbReference type="STRING" id="35608.A0A2U1LA69"/>
<dbReference type="EMBL" id="PKPP01010544">
    <property type="protein sequence ID" value="PWA45897.1"/>
    <property type="molecule type" value="Genomic_DNA"/>
</dbReference>
<evidence type="ECO:0000256" key="2">
    <source>
        <dbReference type="ARBA" id="ARBA00022617"/>
    </source>
</evidence>
<dbReference type="GO" id="GO:0004497">
    <property type="term" value="F:monooxygenase activity"/>
    <property type="evidence" value="ECO:0007669"/>
    <property type="project" value="UniProtKB-KW"/>
</dbReference>
<keyword evidence="2 7" id="KW-0349">Heme</keyword>
<keyword evidence="5 7" id="KW-0408">Iron</keyword>
<dbReference type="SUPFAM" id="SSF48264">
    <property type="entry name" value="Cytochrome P450"/>
    <property type="match status" value="1"/>
</dbReference>
<dbReference type="InterPro" id="IPR002401">
    <property type="entry name" value="Cyt_P450_E_grp-I"/>
</dbReference>
<keyword evidence="11" id="KW-1185">Reference proteome</keyword>
<dbReference type="InterPro" id="IPR017972">
    <property type="entry name" value="Cyt_P450_CS"/>
</dbReference>
<reference evidence="10 11" key="1">
    <citation type="journal article" date="2018" name="Mol. Plant">
        <title>The genome of Artemisia annua provides insight into the evolution of Asteraceae family and artemisinin biosynthesis.</title>
        <authorList>
            <person name="Shen Q."/>
            <person name="Zhang L."/>
            <person name="Liao Z."/>
            <person name="Wang S."/>
            <person name="Yan T."/>
            <person name="Shi P."/>
            <person name="Liu M."/>
            <person name="Fu X."/>
            <person name="Pan Q."/>
            <person name="Wang Y."/>
            <person name="Lv Z."/>
            <person name="Lu X."/>
            <person name="Zhang F."/>
            <person name="Jiang W."/>
            <person name="Ma Y."/>
            <person name="Chen M."/>
            <person name="Hao X."/>
            <person name="Li L."/>
            <person name="Tang Y."/>
            <person name="Lv G."/>
            <person name="Zhou Y."/>
            <person name="Sun X."/>
            <person name="Brodelius P.E."/>
            <person name="Rose J.K.C."/>
            <person name="Tang K."/>
        </authorList>
    </citation>
    <scope>NUCLEOTIDE SEQUENCE [LARGE SCALE GENOMIC DNA]</scope>
    <source>
        <strain evidence="11">cv. Huhao1</strain>
        <tissue evidence="10">Leaf</tissue>
    </source>
</reference>
<evidence type="ECO:0000256" key="4">
    <source>
        <dbReference type="ARBA" id="ARBA00023002"/>
    </source>
</evidence>
<sequence length="509" mass="57825">MRIEVNVWICIPIFVVVYLLTKHVFHKLHNLPPTPFPVLPLIGHLYLLKKPLHRSLAELSKRHGALLSLQLASRQVLHVSSSLVAEECLSKNDIIFANRPNLLSGKYFGYNYTSLSWAPYGDHWQNLRRISALEILSSSRLEKLSHIRLDETRSLLGRLFLSANENPNQILDLRSELFGLMFNVMTRMMGGKSFYGLANGKSEDGKRFQDIVTATSKVNSEAGIVDMFPNLLWLVARKLEKRYAAVQKRRDDFMQEWIDELRADGLGDGEGKKTFLRVLLSLQDKDPEYYTDKEIKSLSLTLLHGGINTSVETMEWAMSLLLNNPHVLLKAQNEIDSLVGCDRLVNEKDLSKLSYLQCIIHETLRMHPTVPLLLPHESSKDCKVGGYHIPHGTMLFVNVWAIQNDPNKWDCPQNFIPERFEGKENTASVKEGLIMMPFGSGRRRCPGENLAMRIMGLALASMIQCFDWKRVSEELVDTTESGAITAPKAQPLMAKYHTRSIIVPHLSQI</sequence>
<proteinExistence type="inferred from homology"/>
<comment type="similarity">
    <text evidence="8">Belongs to the cytochrome P450 family.</text>
</comment>
<evidence type="ECO:0000313" key="10">
    <source>
        <dbReference type="EMBL" id="PWA45897.1"/>
    </source>
</evidence>
<comment type="caution">
    <text evidence="10">The sequence shown here is derived from an EMBL/GenBank/DDBJ whole genome shotgun (WGS) entry which is preliminary data.</text>
</comment>
<comment type="cofactor">
    <cofactor evidence="1 7">
        <name>heme</name>
        <dbReference type="ChEBI" id="CHEBI:30413"/>
    </cofactor>
</comment>
<evidence type="ECO:0000256" key="7">
    <source>
        <dbReference type="PIRSR" id="PIRSR602401-1"/>
    </source>
</evidence>
<dbReference type="PRINTS" id="PR00463">
    <property type="entry name" value="EP450I"/>
</dbReference>
<keyword evidence="3 7" id="KW-0479">Metal-binding</keyword>
<dbReference type="InterPro" id="IPR036396">
    <property type="entry name" value="Cyt_P450_sf"/>
</dbReference>
<evidence type="ECO:0000256" key="8">
    <source>
        <dbReference type="RuleBase" id="RU000461"/>
    </source>
</evidence>
<dbReference type="PROSITE" id="PS00086">
    <property type="entry name" value="CYTOCHROME_P450"/>
    <property type="match status" value="1"/>
</dbReference>
<evidence type="ECO:0000256" key="6">
    <source>
        <dbReference type="ARBA" id="ARBA00023033"/>
    </source>
</evidence>
<dbReference type="InterPro" id="IPR050651">
    <property type="entry name" value="Plant_Cytochrome_P450_Monoox"/>
</dbReference>
<dbReference type="GO" id="GO:0020037">
    <property type="term" value="F:heme binding"/>
    <property type="evidence" value="ECO:0007669"/>
    <property type="project" value="InterPro"/>
</dbReference>
<dbReference type="InterPro" id="IPR001128">
    <property type="entry name" value="Cyt_P450"/>
</dbReference>
<dbReference type="FunFam" id="1.10.630.10:FF:000026">
    <property type="entry name" value="Cytochrome P450 82C4"/>
    <property type="match status" value="1"/>
</dbReference>
<dbReference type="Pfam" id="PF00067">
    <property type="entry name" value="p450"/>
    <property type="match status" value="1"/>
</dbReference>
<dbReference type="PANTHER" id="PTHR47947">
    <property type="entry name" value="CYTOCHROME P450 82C3-RELATED"/>
    <property type="match status" value="1"/>
</dbReference>
<keyword evidence="4 8" id="KW-0560">Oxidoreductase</keyword>
<organism evidence="10 11">
    <name type="scientific">Artemisia annua</name>
    <name type="common">Sweet wormwood</name>
    <dbReference type="NCBI Taxonomy" id="35608"/>
    <lineage>
        <taxon>Eukaryota</taxon>
        <taxon>Viridiplantae</taxon>
        <taxon>Streptophyta</taxon>
        <taxon>Embryophyta</taxon>
        <taxon>Tracheophyta</taxon>
        <taxon>Spermatophyta</taxon>
        <taxon>Magnoliopsida</taxon>
        <taxon>eudicotyledons</taxon>
        <taxon>Gunneridae</taxon>
        <taxon>Pentapetalae</taxon>
        <taxon>asterids</taxon>
        <taxon>campanulids</taxon>
        <taxon>Asterales</taxon>
        <taxon>Asteraceae</taxon>
        <taxon>Asteroideae</taxon>
        <taxon>Anthemideae</taxon>
        <taxon>Artemisiinae</taxon>
        <taxon>Artemisia</taxon>
    </lineage>
</organism>
<keyword evidence="9" id="KW-0472">Membrane</keyword>
<keyword evidence="9" id="KW-0812">Transmembrane</keyword>
<dbReference type="GO" id="GO:0005506">
    <property type="term" value="F:iron ion binding"/>
    <property type="evidence" value="ECO:0007669"/>
    <property type="project" value="InterPro"/>
</dbReference>
<keyword evidence="9" id="KW-1133">Transmembrane helix</keyword>
<gene>
    <name evidence="10" type="ORF">CTI12_AA513660</name>
</gene>
<dbReference type="PRINTS" id="PR00385">
    <property type="entry name" value="P450"/>
</dbReference>
<name>A0A2U1LA69_ARTAN</name>